<protein>
    <submittedName>
        <fullName evidence="3">FHA domain-containing protein</fullName>
    </submittedName>
</protein>
<keyword evidence="1" id="KW-0812">Transmembrane</keyword>
<dbReference type="InterPro" id="IPR008984">
    <property type="entry name" value="SMAD_FHA_dom_sf"/>
</dbReference>
<dbReference type="EMBL" id="QUMS01000001">
    <property type="protein sequence ID" value="REG11237.1"/>
    <property type="molecule type" value="Genomic_DNA"/>
</dbReference>
<dbReference type="InterPro" id="IPR000253">
    <property type="entry name" value="FHA_dom"/>
</dbReference>
<keyword evidence="1" id="KW-1133">Transmembrane helix</keyword>
<feature type="transmembrane region" description="Helical" evidence="1">
    <location>
        <begin position="6"/>
        <end position="29"/>
    </location>
</feature>
<accession>A0A347ZSB5</accession>
<evidence type="ECO:0000256" key="1">
    <source>
        <dbReference type="SAM" id="Phobius"/>
    </source>
</evidence>
<dbReference type="SMART" id="SM00240">
    <property type="entry name" value="FHA"/>
    <property type="match status" value="1"/>
</dbReference>
<keyword evidence="1" id="KW-0472">Membrane</keyword>
<keyword evidence="4" id="KW-1185">Reference proteome</keyword>
<dbReference type="CDD" id="cd00060">
    <property type="entry name" value="FHA"/>
    <property type="match status" value="1"/>
</dbReference>
<dbReference type="PANTHER" id="PTHR23308">
    <property type="entry name" value="NUCLEAR INHIBITOR OF PROTEIN PHOSPHATASE-1"/>
    <property type="match status" value="1"/>
</dbReference>
<evidence type="ECO:0000313" key="4">
    <source>
        <dbReference type="Proteomes" id="UP000256388"/>
    </source>
</evidence>
<dbReference type="RefSeq" id="WP_116224374.1">
    <property type="nucleotide sequence ID" value="NZ_AP018437.1"/>
</dbReference>
<dbReference type="AlphaFoldDB" id="A0A347ZSB5"/>
<dbReference type="PROSITE" id="PS50006">
    <property type="entry name" value="FHA_DOMAIN"/>
    <property type="match status" value="1"/>
</dbReference>
<dbReference type="InterPro" id="IPR050923">
    <property type="entry name" value="Cell_Proc_Reg/RNA_Proc"/>
</dbReference>
<dbReference type="Gene3D" id="2.60.200.20">
    <property type="match status" value="1"/>
</dbReference>
<dbReference type="Pfam" id="PF00498">
    <property type="entry name" value="FHA"/>
    <property type="match status" value="1"/>
</dbReference>
<dbReference type="Proteomes" id="UP000256388">
    <property type="component" value="Unassembled WGS sequence"/>
</dbReference>
<reference evidence="3 4" key="1">
    <citation type="submission" date="2018-08" db="EMBL/GenBank/DDBJ databases">
        <title>Genomic Encyclopedia of Type Strains, Phase IV (KMG-IV): sequencing the most valuable type-strain genomes for metagenomic binning, comparative biology and taxonomic classification.</title>
        <authorList>
            <person name="Goeker M."/>
        </authorList>
    </citation>
    <scope>NUCLEOTIDE SEQUENCE [LARGE SCALE GENOMIC DNA]</scope>
    <source>
        <strain evidence="3 4">DSM 23923</strain>
    </source>
</reference>
<comment type="caution">
    <text evidence="3">The sequence shown here is derived from an EMBL/GenBank/DDBJ whole genome shotgun (WGS) entry which is preliminary data.</text>
</comment>
<proteinExistence type="predicted"/>
<dbReference type="SUPFAM" id="SSF49879">
    <property type="entry name" value="SMAD/FHA domain"/>
    <property type="match status" value="1"/>
</dbReference>
<evidence type="ECO:0000259" key="2">
    <source>
        <dbReference type="PROSITE" id="PS50006"/>
    </source>
</evidence>
<evidence type="ECO:0000313" key="3">
    <source>
        <dbReference type="EMBL" id="REG11237.1"/>
    </source>
</evidence>
<gene>
    <name evidence="3" type="ORF">DFR64_1115</name>
</gene>
<feature type="domain" description="FHA" evidence="2">
    <location>
        <begin position="65"/>
        <end position="114"/>
    </location>
</feature>
<dbReference type="OrthoDB" id="9816434at2"/>
<name>A0A347ZSB5_9CHLR</name>
<sequence>MSAVIVLILRALIAVALFAFLGLVILVLWKDLQQTIRKSVEYQISPIYLTLPESGLAYSFSQPEVYIGREAQADLQIPDDTLSALHTRFFFKNNHWMVEDLQSTNGTYLNEERLSTPSVLVEGDEINCGKVQVLISFIQS</sequence>
<organism evidence="3 4">
    <name type="scientific">Pelolinea submarina</name>
    <dbReference type="NCBI Taxonomy" id="913107"/>
    <lineage>
        <taxon>Bacteria</taxon>
        <taxon>Bacillati</taxon>
        <taxon>Chloroflexota</taxon>
        <taxon>Anaerolineae</taxon>
        <taxon>Anaerolineales</taxon>
        <taxon>Anaerolineaceae</taxon>
        <taxon>Pelolinea</taxon>
    </lineage>
</organism>